<keyword evidence="7" id="KW-1015">Disulfide bond</keyword>
<evidence type="ECO:0000256" key="1">
    <source>
        <dbReference type="ARBA" id="ARBA00000822"/>
    </source>
</evidence>
<dbReference type="PROSITE" id="PS50940">
    <property type="entry name" value="CHIT_BIND_II"/>
    <property type="match status" value="14"/>
</dbReference>
<keyword evidence="5" id="KW-0677">Repeat</keyword>
<feature type="domain" description="Chitin-binding type-2" evidence="10">
    <location>
        <begin position="111"/>
        <end position="171"/>
    </location>
</feature>
<feature type="domain" description="Chitin-binding type-2" evidence="10">
    <location>
        <begin position="1118"/>
        <end position="1178"/>
    </location>
</feature>
<dbReference type="GO" id="GO:0008843">
    <property type="term" value="F:endochitinase activity"/>
    <property type="evidence" value="ECO:0007669"/>
    <property type="project" value="UniProtKB-EC"/>
</dbReference>
<gene>
    <name evidence="11" type="ORF">EOD39_18967</name>
</gene>
<proteinExistence type="predicted"/>
<keyword evidence="4" id="KW-0732">Signal</keyword>
<dbReference type="Proteomes" id="UP000289886">
    <property type="component" value="Unassembled WGS sequence"/>
</dbReference>
<evidence type="ECO:0000256" key="3">
    <source>
        <dbReference type="ARBA" id="ARBA00022669"/>
    </source>
</evidence>
<evidence type="ECO:0000313" key="12">
    <source>
        <dbReference type="Proteomes" id="UP000289886"/>
    </source>
</evidence>
<feature type="domain" description="Chitin-binding type-2" evidence="10">
    <location>
        <begin position="976"/>
        <end position="1032"/>
    </location>
</feature>
<feature type="compositionally biased region" description="Low complexity" evidence="9">
    <location>
        <begin position="249"/>
        <end position="262"/>
    </location>
</feature>
<feature type="domain" description="Chitin-binding type-2" evidence="10">
    <location>
        <begin position="763"/>
        <end position="819"/>
    </location>
</feature>
<feature type="domain" description="Chitin-binding type-2" evidence="10">
    <location>
        <begin position="692"/>
        <end position="748"/>
    </location>
</feature>
<sequence>MVDPESSDSYYRCDNGVTYHYQCSAGLVFNPLLSNCDFPSNAPTPNFCINLVDGLYPEPSNPSTFYQCFGGVAYYRSCSSPLLFNSTTWLCDFPIEIPFLPIYPPKLTEKSNFCEEKSNGFYSDSENVAAFYHCQEHTTTHFLCPSILFYNPMITNCDFPFAVPEPDYCAQLDNGLYPESSNPDAFYQCIDHTTYYYTCPFPLLFNRESLMCDFNSVVPPATPSPPATPNRESLMCDFNNAPPPPAPSSTPALPETTTAPAYPEPTTATELYETTTAPAYPEPTTATELYETTIAPAYPEPTTATELYETTTAPAYPEPTTAPELYETTTAPKLYNLNFCINKPSSFYTDPEDLTGFYQCENELTYYFTCLEGMVFDQKVLNCVVPPAASSPALTLSETTTTPKLYNSNFCVNKPSLLYVDPEDWTGFYRCENEVTFYFTCLEGMVFDQKVLDCVVPPAPSSPTPTLSETTNTPKLYNSNFCVNKPSLLYADPEDLTGFYQCENELTYYFTCLEGMVFDQKVLNCVVPPAASSPALTLSETTTTPKLYNSNFCVNKPSLLYADPEDWTGFYRCENEVTFYFTCLEGMVFDQEVLDCVVPPAPSSPTPTLSETTNTPKLYNSNFCVNKPSLLYADPEDLTGFYQCENELTYYFTCLEGMVFDQKVLNCVVPPAASSPALTLSETTTTPKLYNSNFCVNKPSLLYADPEDWTGFYRCENEVTFYFTCLEGMVFDQKVLDCVVPPAPSSPTPTLSETTNTPKLYNSNFCVNKPSLLYADPEDLTGFYQCENELTYYFTCLEGMVFDQKVLNCVVPPAASSPALTLSETTTTPKLYNSNFCVNKPSLLYADPEDWTGFYRCENEVTFYFTCLEGMVFDQKVLDCVVPPAPSSPTPTLSETTNTPKLYNSNFCVNKPSLLYADPEDLTGFYQCENELTYYFTCLEGMVFDQKVLNCVVPPAASSPALTLSETTTTPKLYNSNFCVNKPSLLYADPEDWTGFYRCENEVTFYFTCLEGMVFDQKVLDCVVPPAPSSPTPTLSETTNTPTLYNSNFCVNKPRLLYADPEDLTGFYRCENEVTFYFTCLEGMVFDQKVLNCVVPPAASSPALTLSETTTTPKLYNSNFCVNKPSLLYADPEDLTGFYRCENEVTFYFTCHEGMVFDQKVLNCVVPPAAPSPGFCILKPNGIYRDPGNRAGFYVCVKRRPFYKTCPTPLVFNPEMLICDYLSGTHS</sequence>
<keyword evidence="3" id="KW-0147">Chitin-binding</keyword>
<feature type="domain" description="Chitin-binding type-2" evidence="10">
    <location>
        <begin position="479"/>
        <end position="535"/>
    </location>
</feature>
<feature type="region of interest" description="Disordered" evidence="9">
    <location>
        <begin position="240"/>
        <end position="262"/>
    </location>
</feature>
<dbReference type="Pfam" id="PF01607">
    <property type="entry name" value="CBM_14"/>
    <property type="match status" value="17"/>
</dbReference>
<evidence type="ECO:0000259" key="10">
    <source>
        <dbReference type="PROSITE" id="PS50940"/>
    </source>
</evidence>
<feature type="domain" description="Chitin-binding type-2" evidence="10">
    <location>
        <begin position="1047"/>
        <end position="1103"/>
    </location>
</feature>
<dbReference type="AlphaFoldDB" id="A0A444UZG7"/>
<feature type="domain" description="Chitin-binding type-2" evidence="10">
    <location>
        <begin position="1"/>
        <end position="50"/>
    </location>
</feature>
<evidence type="ECO:0000256" key="5">
    <source>
        <dbReference type="ARBA" id="ARBA00022737"/>
    </source>
</evidence>
<keyword evidence="6" id="KW-0119">Carbohydrate metabolism</keyword>
<organism evidence="11 12">
    <name type="scientific">Acipenser ruthenus</name>
    <name type="common">Sterlet sturgeon</name>
    <dbReference type="NCBI Taxonomy" id="7906"/>
    <lineage>
        <taxon>Eukaryota</taxon>
        <taxon>Metazoa</taxon>
        <taxon>Chordata</taxon>
        <taxon>Craniata</taxon>
        <taxon>Vertebrata</taxon>
        <taxon>Euteleostomi</taxon>
        <taxon>Actinopterygii</taxon>
        <taxon>Chondrostei</taxon>
        <taxon>Acipenseriformes</taxon>
        <taxon>Acipenseridae</taxon>
        <taxon>Acipenser</taxon>
    </lineage>
</organism>
<reference evidence="11 12" key="1">
    <citation type="submission" date="2019-01" db="EMBL/GenBank/DDBJ databases">
        <title>Draft Genome and Complete Hox-Cluster Characterization of the Sterlet Sturgeon (Acipenser ruthenus).</title>
        <authorList>
            <person name="Wei Q."/>
        </authorList>
    </citation>
    <scope>NUCLEOTIDE SEQUENCE [LARGE SCALE GENOMIC DNA]</scope>
    <source>
        <strain evidence="11">WHYD16114868_AA</strain>
        <tissue evidence="11">Blood</tissue>
    </source>
</reference>
<feature type="domain" description="Chitin-binding type-2" evidence="10">
    <location>
        <begin position="905"/>
        <end position="961"/>
    </location>
</feature>
<dbReference type="SUPFAM" id="SSF57625">
    <property type="entry name" value="Invertebrate chitin-binding proteins"/>
    <property type="match status" value="17"/>
</dbReference>
<feature type="domain" description="Chitin-binding type-2" evidence="10">
    <location>
        <begin position="550"/>
        <end position="606"/>
    </location>
</feature>
<dbReference type="PANTHER" id="PTHR23301">
    <property type="entry name" value="CHITIN BINDING PERITROPHIN-A"/>
    <property type="match status" value="1"/>
</dbReference>
<keyword evidence="12" id="KW-1185">Reference proteome</keyword>
<evidence type="ECO:0000256" key="7">
    <source>
        <dbReference type="ARBA" id="ARBA00023157"/>
    </source>
</evidence>
<evidence type="ECO:0000256" key="9">
    <source>
        <dbReference type="SAM" id="MobiDB-lite"/>
    </source>
</evidence>
<feature type="domain" description="Chitin-binding type-2" evidence="10">
    <location>
        <begin position="408"/>
        <end position="464"/>
    </location>
</feature>
<protein>
    <recommendedName>
        <fullName evidence="2">chitinase</fullName>
        <ecNumber evidence="2">3.2.1.14</ecNumber>
    </recommendedName>
</protein>
<dbReference type="EMBL" id="SCEB01004453">
    <property type="protein sequence ID" value="RXM93539.1"/>
    <property type="molecule type" value="Genomic_DNA"/>
</dbReference>
<feature type="domain" description="Chitin-binding type-2" evidence="10">
    <location>
        <begin position="621"/>
        <end position="677"/>
    </location>
</feature>
<feature type="domain" description="Chitin-binding type-2" evidence="10">
    <location>
        <begin position="337"/>
        <end position="393"/>
    </location>
</feature>
<evidence type="ECO:0000256" key="6">
    <source>
        <dbReference type="ARBA" id="ARBA00023024"/>
    </source>
</evidence>
<keyword evidence="6" id="KW-0146">Chitin degradation</keyword>
<keyword evidence="6" id="KW-0624">Polysaccharide degradation</keyword>
<name>A0A444UZG7_ACIRT</name>
<dbReference type="InterPro" id="IPR002557">
    <property type="entry name" value="Chitin-bd_dom"/>
</dbReference>
<dbReference type="InterPro" id="IPR051940">
    <property type="entry name" value="Chitin_bind-dev_reg"/>
</dbReference>
<dbReference type="EC" id="3.2.1.14" evidence="2"/>
<evidence type="ECO:0000256" key="4">
    <source>
        <dbReference type="ARBA" id="ARBA00022729"/>
    </source>
</evidence>
<feature type="domain" description="Chitin-binding type-2" evidence="10">
    <location>
        <begin position="834"/>
        <end position="890"/>
    </location>
</feature>
<dbReference type="Gene3D" id="3.20.20.80">
    <property type="entry name" value="Glycosidases"/>
    <property type="match status" value="5"/>
</dbReference>
<dbReference type="SMART" id="SM00494">
    <property type="entry name" value="ChtBD2"/>
    <property type="match status" value="17"/>
</dbReference>
<comment type="caution">
    <text evidence="11">The sequence shown here is derived from an EMBL/GenBank/DDBJ whole genome shotgun (WGS) entry which is preliminary data.</text>
</comment>
<comment type="catalytic activity">
    <reaction evidence="1">
        <text>Random endo-hydrolysis of N-acetyl-beta-D-glucosaminide (1-&gt;4)-beta-linkages in chitin and chitodextrins.</text>
        <dbReference type="EC" id="3.2.1.14"/>
    </reaction>
</comment>
<dbReference type="PANTHER" id="PTHR23301:SF0">
    <property type="entry name" value="CHITIN-BINDING TYPE-2 DOMAIN-CONTAINING PROTEIN-RELATED"/>
    <property type="match status" value="1"/>
</dbReference>
<keyword evidence="8" id="KW-0325">Glycoprotein</keyword>
<evidence type="ECO:0000313" key="11">
    <source>
        <dbReference type="EMBL" id="RXM93539.1"/>
    </source>
</evidence>
<dbReference type="GO" id="GO:0005576">
    <property type="term" value="C:extracellular region"/>
    <property type="evidence" value="ECO:0007669"/>
    <property type="project" value="InterPro"/>
</dbReference>
<accession>A0A444UZG7</accession>
<dbReference type="Gene3D" id="2.170.140.10">
    <property type="entry name" value="Chitin binding domain"/>
    <property type="match status" value="12"/>
</dbReference>
<dbReference type="GO" id="GO:0008061">
    <property type="term" value="F:chitin binding"/>
    <property type="evidence" value="ECO:0007669"/>
    <property type="project" value="UniProtKB-KW"/>
</dbReference>
<dbReference type="InterPro" id="IPR036508">
    <property type="entry name" value="Chitin-bd_dom_sf"/>
</dbReference>
<evidence type="ECO:0000256" key="2">
    <source>
        <dbReference type="ARBA" id="ARBA00012729"/>
    </source>
</evidence>
<evidence type="ECO:0000256" key="8">
    <source>
        <dbReference type="ARBA" id="ARBA00023180"/>
    </source>
</evidence>
<dbReference type="GO" id="GO:0006032">
    <property type="term" value="P:chitin catabolic process"/>
    <property type="evidence" value="ECO:0007669"/>
    <property type="project" value="UniProtKB-KW"/>
</dbReference>